<evidence type="ECO:0000313" key="2">
    <source>
        <dbReference type="Proteomes" id="UP001602119"/>
    </source>
</evidence>
<dbReference type="RefSeq" id="WP_387346679.1">
    <property type="nucleotide sequence ID" value="NZ_JBIAXI010000028.1"/>
</dbReference>
<dbReference type="EMBL" id="JBIAXI010000028">
    <property type="protein sequence ID" value="MFF4778146.1"/>
    <property type="molecule type" value="Genomic_DNA"/>
</dbReference>
<keyword evidence="2" id="KW-1185">Reference proteome</keyword>
<reference evidence="1 2" key="1">
    <citation type="submission" date="2024-10" db="EMBL/GenBank/DDBJ databases">
        <title>The Natural Products Discovery Center: Release of the First 8490 Sequenced Strains for Exploring Actinobacteria Biosynthetic Diversity.</title>
        <authorList>
            <person name="Kalkreuter E."/>
            <person name="Kautsar S.A."/>
            <person name="Yang D."/>
            <person name="Bader C.D."/>
            <person name="Teijaro C.N."/>
            <person name="Fluegel L."/>
            <person name="Davis C.M."/>
            <person name="Simpson J.R."/>
            <person name="Lauterbach L."/>
            <person name="Steele A.D."/>
            <person name="Gui C."/>
            <person name="Meng S."/>
            <person name="Li G."/>
            <person name="Viehrig K."/>
            <person name="Ye F."/>
            <person name="Su P."/>
            <person name="Kiefer A.F."/>
            <person name="Nichols A."/>
            <person name="Cepeda A.J."/>
            <person name="Yan W."/>
            <person name="Fan B."/>
            <person name="Jiang Y."/>
            <person name="Adhikari A."/>
            <person name="Zheng C.-J."/>
            <person name="Schuster L."/>
            <person name="Cowan T.M."/>
            <person name="Smanski M.J."/>
            <person name="Chevrette M.G."/>
            <person name="De Carvalho L.P.S."/>
            <person name="Shen B."/>
        </authorList>
    </citation>
    <scope>NUCLEOTIDE SEQUENCE [LARGE SCALE GENOMIC DNA]</scope>
    <source>
        <strain evidence="1 2">NPDC001281</strain>
    </source>
</reference>
<comment type="caution">
    <text evidence="1">The sequence shown here is derived from an EMBL/GenBank/DDBJ whole genome shotgun (WGS) entry which is preliminary data.</text>
</comment>
<organism evidence="1 2">
    <name type="scientific">Microtetraspora fusca</name>
    <dbReference type="NCBI Taxonomy" id="1997"/>
    <lineage>
        <taxon>Bacteria</taxon>
        <taxon>Bacillati</taxon>
        <taxon>Actinomycetota</taxon>
        <taxon>Actinomycetes</taxon>
        <taxon>Streptosporangiales</taxon>
        <taxon>Streptosporangiaceae</taxon>
        <taxon>Microtetraspora</taxon>
    </lineage>
</organism>
<sequence>MTITGNSTPAAQAADLAHAMLTGPETHLGQEVATILTHGPDADLVRRREAFRPVYEAIVARVGQPTLLGGTAYGPSVRWCTRERILLLSGDHRHAALSAHEAHTFAKQEWFAFDTTPHSRPDGTHGFGDMPYTWQLDRGGPGVAPTFTYNGKPIAETWEHAQSALELMLASWAEQIPVQAPGDWVGFKLRASRDWQRDMIISYTHGDRGREFRAAVPDRDSRQTPERAVQMRERGWRILDQHQWWRIELPETDPQSPAEIARVVIADVRARGATCPDELTAWDISAGDDGELWAPGLGVLTHPSRGEHY</sequence>
<dbReference type="Proteomes" id="UP001602119">
    <property type="component" value="Unassembled WGS sequence"/>
</dbReference>
<evidence type="ECO:0008006" key="3">
    <source>
        <dbReference type="Google" id="ProtNLM"/>
    </source>
</evidence>
<accession>A0ABW6VGT9</accession>
<name>A0ABW6VGT9_MICFU</name>
<gene>
    <name evidence="1" type="ORF">ACFY05_35500</name>
</gene>
<protein>
    <recommendedName>
        <fullName evidence="3">DUF559 domain-containing protein</fullName>
    </recommendedName>
</protein>
<proteinExistence type="predicted"/>
<evidence type="ECO:0000313" key="1">
    <source>
        <dbReference type="EMBL" id="MFF4778146.1"/>
    </source>
</evidence>